<comment type="caution">
    <text evidence="2">The sequence shown here is derived from an EMBL/GenBank/DDBJ whole genome shotgun (WGS) entry which is preliminary data.</text>
</comment>
<dbReference type="Proteomes" id="UP001314170">
    <property type="component" value="Unassembled WGS sequence"/>
</dbReference>
<name>A0AAV1RZA6_9ROSI</name>
<evidence type="ECO:0000313" key="2">
    <source>
        <dbReference type="EMBL" id="CAK7342994.1"/>
    </source>
</evidence>
<protein>
    <submittedName>
        <fullName evidence="2">Uncharacterized protein</fullName>
    </submittedName>
</protein>
<evidence type="ECO:0000256" key="1">
    <source>
        <dbReference type="SAM" id="MobiDB-lite"/>
    </source>
</evidence>
<gene>
    <name evidence="2" type="ORF">DCAF_LOCUS17081</name>
</gene>
<keyword evidence="3" id="KW-1185">Reference proteome</keyword>
<feature type="region of interest" description="Disordered" evidence="1">
    <location>
        <begin position="148"/>
        <end position="186"/>
    </location>
</feature>
<dbReference type="EMBL" id="CAWUPB010001160">
    <property type="protein sequence ID" value="CAK7342994.1"/>
    <property type="molecule type" value="Genomic_DNA"/>
</dbReference>
<evidence type="ECO:0000313" key="3">
    <source>
        <dbReference type="Proteomes" id="UP001314170"/>
    </source>
</evidence>
<reference evidence="2 3" key="1">
    <citation type="submission" date="2024-01" db="EMBL/GenBank/DDBJ databases">
        <authorList>
            <person name="Waweru B."/>
        </authorList>
    </citation>
    <scope>NUCLEOTIDE SEQUENCE [LARGE SCALE GENOMIC DNA]</scope>
</reference>
<proteinExistence type="predicted"/>
<accession>A0AAV1RZA6</accession>
<dbReference type="AlphaFoldDB" id="A0AAV1RZA6"/>
<organism evidence="2 3">
    <name type="scientific">Dovyalis caffra</name>
    <dbReference type="NCBI Taxonomy" id="77055"/>
    <lineage>
        <taxon>Eukaryota</taxon>
        <taxon>Viridiplantae</taxon>
        <taxon>Streptophyta</taxon>
        <taxon>Embryophyta</taxon>
        <taxon>Tracheophyta</taxon>
        <taxon>Spermatophyta</taxon>
        <taxon>Magnoliopsida</taxon>
        <taxon>eudicotyledons</taxon>
        <taxon>Gunneridae</taxon>
        <taxon>Pentapetalae</taxon>
        <taxon>rosids</taxon>
        <taxon>fabids</taxon>
        <taxon>Malpighiales</taxon>
        <taxon>Salicaceae</taxon>
        <taxon>Flacourtieae</taxon>
        <taxon>Dovyalis</taxon>
    </lineage>
</organism>
<sequence>MALRINDQNGVSRGTPHVQPNDNLFWFGKEGRSEINSLHFLRGLLCALMYGASKRAVPSNHQDQQYYKESLSSNEEEIGKVQENIRKNELHRTIPQICFSTQAVNPSPQFPQPLQVNNSNAPIPVIPHPRNSRSLTMLQIAACKDSLLQPHPTSPNSSPCCKSAKNRRPPLKPSTSPSRRGELKPKTCSRTYSHLQNNIKLATLLLKFSAAPSSPKVNL</sequence>